<dbReference type="AlphaFoldDB" id="A0A1E7EXS0"/>
<reference evidence="1 2" key="1">
    <citation type="submission" date="2016-09" db="EMBL/GenBank/DDBJ databases">
        <title>Extensive genetic diversity and differential bi-allelic expression allows diatom success in the polar Southern Ocean.</title>
        <authorList>
            <consortium name="DOE Joint Genome Institute"/>
            <person name="Mock T."/>
            <person name="Otillar R.P."/>
            <person name="Strauss J."/>
            <person name="Dupont C."/>
            <person name="Frickenhaus S."/>
            <person name="Maumus F."/>
            <person name="Mcmullan M."/>
            <person name="Sanges R."/>
            <person name="Schmutz J."/>
            <person name="Toseland A."/>
            <person name="Valas R."/>
            <person name="Veluchamy A."/>
            <person name="Ward B.J."/>
            <person name="Allen A."/>
            <person name="Barry K."/>
            <person name="Falciatore A."/>
            <person name="Ferrante M."/>
            <person name="Fortunato A.E."/>
            <person name="Gloeckner G."/>
            <person name="Gruber A."/>
            <person name="Hipkin R."/>
            <person name="Janech M."/>
            <person name="Kroth P."/>
            <person name="Leese F."/>
            <person name="Lindquist E."/>
            <person name="Lyon B.R."/>
            <person name="Martin J."/>
            <person name="Mayer C."/>
            <person name="Parker M."/>
            <person name="Quesneville H."/>
            <person name="Raymond J."/>
            <person name="Uhlig C."/>
            <person name="Valentin K.U."/>
            <person name="Worden A.Z."/>
            <person name="Armbrust E.V."/>
            <person name="Bowler C."/>
            <person name="Green B."/>
            <person name="Moulton V."/>
            <person name="Van Oosterhout C."/>
            <person name="Grigoriev I."/>
        </authorList>
    </citation>
    <scope>NUCLEOTIDE SEQUENCE [LARGE SCALE GENOMIC DNA]</scope>
    <source>
        <strain evidence="1 2">CCMP1102</strain>
    </source>
</reference>
<gene>
    <name evidence="1" type="ORF">FRACYDRAFT_246463</name>
</gene>
<dbReference type="EMBL" id="KV784370">
    <property type="protein sequence ID" value="OEU10712.1"/>
    <property type="molecule type" value="Genomic_DNA"/>
</dbReference>
<protein>
    <submittedName>
        <fullName evidence="1">Uncharacterized protein</fullName>
    </submittedName>
</protein>
<evidence type="ECO:0000313" key="2">
    <source>
        <dbReference type="Proteomes" id="UP000095751"/>
    </source>
</evidence>
<keyword evidence="2" id="KW-1185">Reference proteome</keyword>
<evidence type="ECO:0000313" key="1">
    <source>
        <dbReference type="EMBL" id="OEU10712.1"/>
    </source>
</evidence>
<accession>A0A1E7EXS0</accession>
<name>A0A1E7EXS0_9STRA</name>
<dbReference type="OrthoDB" id="42729at2759"/>
<sequence>MAISLRKGNTSSKKQLPSRFQQCTYIILFGTTVLLLAQGYSSTLTYHDFFQTKETQGERNIEITVPNSTYFCPIQDLKIGSWVNITYDLPPYTPMRGEVQQKTCSDFKQNSTFKTWIWEPEAIHSKGCSFKSFEEELYCRLMKNKTVAIIGAHYVPNNQLLGHLNNNLFPQLNDWQAMCELEHKDCLLIWRTTVPGHPNCAQFTRPSDSVEEMEHIIATEDSIPWTGFHWNETKIQNELVLKAFQIQKTAANLSYEVMDAYHVNILRPDMHASKNDCLHTCLPKDNTYSWLLNHMLHVKFT</sequence>
<dbReference type="InParanoid" id="A0A1E7EXS0"/>
<organism evidence="1 2">
    <name type="scientific">Fragilariopsis cylindrus CCMP1102</name>
    <dbReference type="NCBI Taxonomy" id="635003"/>
    <lineage>
        <taxon>Eukaryota</taxon>
        <taxon>Sar</taxon>
        <taxon>Stramenopiles</taxon>
        <taxon>Ochrophyta</taxon>
        <taxon>Bacillariophyta</taxon>
        <taxon>Bacillariophyceae</taxon>
        <taxon>Bacillariophycidae</taxon>
        <taxon>Bacillariales</taxon>
        <taxon>Bacillariaceae</taxon>
        <taxon>Fragilariopsis</taxon>
    </lineage>
</organism>
<dbReference type="KEGG" id="fcy:FRACYDRAFT_246463"/>
<proteinExistence type="predicted"/>
<dbReference type="Proteomes" id="UP000095751">
    <property type="component" value="Unassembled WGS sequence"/>
</dbReference>